<evidence type="ECO:0000256" key="1">
    <source>
        <dbReference type="SAM" id="MobiDB-lite"/>
    </source>
</evidence>
<dbReference type="EMBL" id="CADCUC010000602">
    <property type="protein sequence ID" value="CAA9359271.1"/>
    <property type="molecule type" value="Genomic_DNA"/>
</dbReference>
<feature type="region of interest" description="Disordered" evidence="1">
    <location>
        <begin position="1"/>
        <end position="151"/>
    </location>
</feature>
<dbReference type="GO" id="GO:0004316">
    <property type="term" value="F:3-oxoacyl-[acyl-carrier-protein] reductase (NADPH) activity"/>
    <property type="evidence" value="ECO:0007669"/>
    <property type="project" value="UniProtKB-EC"/>
</dbReference>
<evidence type="ECO:0000313" key="2">
    <source>
        <dbReference type="EMBL" id="CAA9359271.1"/>
    </source>
</evidence>
<organism evidence="2">
    <name type="scientific">uncultured Microvirga sp</name>
    <dbReference type="NCBI Taxonomy" id="412392"/>
    <lineage>
        <taxon>Bacteria</taxon>
        <taxon>Pseudomonadati</taxon>
        <taxon>Pseudomonadota</taxon>
        <taxon>Alphaproteobacteria</taxon>
        <taxon>Hyphomicrobiales</taxon>
        <taxon>Methylobacteriaceae</taxon>
        <taxon>Microvirga</taxon>
        <taxon>environmental samples</taxon>
    </lineage>
</organism>
<keyword evidence="2" id="KW-0560">Oxidoreductase</keyword>
<feature type="compositionally biased region" description="Basic and acidic residues" evidence="1">
    <location>
        <begin position="198"/>
        <end position="219"/>
    </location>
</feature>
<proteinExistence type="predicted"/>
<dbReference type="AlphaFoldDB" id="A0A6J4MIP2"/>
<name>A0A6J4MIP2_9HYPH</name>
<sequence>GSRPCGQARPRSVLEPRARPRHRREPRGRGGAGDDDGAQRRPAPGGRRRHQRQRPGEGRHLHRRTRAQRGGHLPGRDGTAWRHRRVGRQHGRPAGRGGPHGRSRKVDAAVRGHGGAGVPARRARAAADARARLGPHPGGGLHGRRAADPEPRHLERAALVDRRLGEDAFERSGRAGHHRERCAAGPHPDRPHRRTRRGERQGAEQIGGRDFHRGARHDPGGALRAGAGIRRRGLLPRLRTGELCHRHADARRRRRRALDL</sequence>
<feature type="compositionally biased region" description="Basic residues" evidence="1">
    <location>
        <begin position="60"/>
        <end position="69"/>
    </location>
</feature>
<accession>A0A6J4MIP2</accession>
<reference evidence="2" key="1">
    <citation type="submission" date="2020-02" db="EMBL/GenBank/DDBJ databases">
        <authorList>
            <person name="Meier V. D."/>
        </authorList>
    </citation>
    <scope>NUCLEOTIDE SEQUENCE</scope>
    <source>
        <strain evidence="2">AVDCRST_MAG90</strain>
    </source>
</reference>
<feature type="non-terminal residue" evidence="2">
    <location>
        <position position="1"/>
    </location>
</feature>
<gene>
    <name evidence="2" type="ORF">AVDCRST_MAG90-2934</name>
</gene>
<feature type="region of interest" description="Disordered" evidence="1">
    <location>
        <begin position="170"/>
        <end position="229"/>
    </location>
</feature>
<feature type="compositionally biased region" description="Basic residues" evidence="1">
    <location>
        <begin position="81"/>
        <end position="103"/>
    </location>
</feature>
<feature type="non-terminal residue" evidence="2">
    <location>
        <position position="260"/>
    </location>
</feature>
<dbReference type="EC" id="1.1.1.100" evidence="2"/>
<protein>
    <submittedName>
        <fullName evidence="2">3-oxoacyl-[acyl-carrier protein] reductase</fullName>
        <ecNumber evidence="2">1.1.1.100</ecNumber>
    </submittedName>
</protein>